<feature type="region of interest" description="Disordered" evidence="6">
    <location>
        <begin position="1"/>
        <end position="26"/>
    </location>
</feature>
<evidence type="ECO:0000256" key="2">
    <source>
        <dbReference type="ARBA" id="ARBA00004906"/>
    </source>
</evidence>
<comment type="pathway">
    <text evidence="2">Protein modification; protein ubiquitination.</text>
</comment>
<dbReference type="InterPro" id="IPR045132">
    <property type="entry name" value="UBE4"/>
</dbReference>
<dbReference type="Pfam" id="PF10408">
    <property type="entry name" value="Ufd2P_core"/>
    <property type="match status" value="1"/>
</dbReference>
<comment type="subcellular location">
    <subcellularLocation>
        <location evidence="1">Nucleus</location>
    </subcellularLocation>
</comment>
<evidence type="ECO:0000256" key="1">
    <source>
        <dbReference type="ARBA" id="ARBA00004123"/>
    </source>
</evidence>
<dbReference type="InterPro" id="IPR019474">
    <property type="entry name" value="Ub_conjug_fac_E4_core"/>
</dbReference>
<feature type="domain" description="Ubiquitin conjugation factor E4 core" evidence="7">
    <location>
        <begin position="386"/>
        <end position="498"/>
    </location>
</feature>
<dbReference type="PANTHER" id="PTHR13931">
    <property type="entry name" value="UBIQUITINATION FACTOR E4"/>
    <property type="match status" value="1"/>
</dbReference>
<dbReference type="GO" id="GO:0006511">
    <property type="term" value="P:ubiquitin-dependent protein catabolic process"/>
    <property type="evidence" value="ECO:0007669"/>
    <property type="project" value="InterPro"/>
</dbReference>
<sequence>MNNEETPTNSSSRNGCNPFEALKSSSNSEKGCSLIRVDPELVHRELSQSELRNVRTAVLSSCEDAVGEDAGSIGTLVKGSPLDTFVLRGYLEYVMHVSIDGSQESCIPPSLINEFDLLMLSHDCSFDRWLNLSELVTWEVVSNFLQDGMTERSVSLLGADATSVPSRDVFDRIGDRPGHLSFRSNPQNLGLVKYILTCCRRAHTQRDVGNHDKDVKEKLEDFGRRICRQIVSLLVHVLSGLLPINTMDMQRAFAYCICNESVSPVFLYDFLSQSVELGEDAFDRIFHPLVDILIFASRVLSLQDEIVTWPLDVFRKLCSVKVNGTRPFCNSILRRPDWFHGPLTEAAGREIAALTPLGSVMTVFCFLDEDPTLDNMCKVDGSYDFVHTVIRLRLQLIRDLSTEALRCMMVNSESREPTMQFLSSVLTLNSKKSSLMSNLADLAPDSFLLNVLVVLFNLSLKITLDKVDPLYVFQSSSRVQLQGMARMNMTSENAAVFCKTVGSADWCVFGNADSSI</sequence>
<dbReference type="GO" id="GO:0005634">
    <property type="term" value="C:nucleus"/>
    <property type="evidence" value="ECO:0007669"/>
    <property type="project" value="UniProtKB-SubCell"/>
</dbReference>
<dbReference type="GO" id="GO:0036503">
    <property type="term" value="P:ERAD pathway"/>
    <property type="evidence" value="ECO:0007669"/>
    <property type="project" value="InterPro"/>
</dbReference>
<evidence type="ECO:0000256" key="5">
    <source>
        <dbReference type="ARBA" id="ARBA00023242"/>
    </source>
</evidence>
<gene>
    <name evidence="8" type="ORF">M514_13590</name>
</gene>
<dbReference type="EMBL" id="KL367710">
    <property type="protein sequence ID" value="KFD59957.1"/>
    <property type="molecule type" value="Genomic_DNA"/>
</dbReference>
<evidence type="ECO:0000259" key="7">
    <source>
        <dbReference type="Pfam" id="PF10408"/>
    </source>
</evidence>
<dbReference type="Proteomes" id="UP000030758">
    <property type="component" value="Unassembled WGS sequence"/>
</dbReference>
<evidence type="ECO:0000256" key="3">
    <source>
        <dbReference type="ARBA" id="ARBA00022679"/>
    </source>
</evidence>
<evidence type="ECO:0000256" key="6">
    <source>
        <dbReference type="SAM" id="MobiDB-lite"/>
    </source>
</evidence>
<dbReference type="AlphaFoldDB" id="A0A085MRW1"/>
<keyword evidence="5" id="KW-0539">Nucleus</keyword>
<evidence type="ECO:0000256" key="4">
    <source>
        <dbReference type="ARBA" id="ARBA00022786"/>
    </source>
</evidence>
<keyword evidence="3" id="KW-0808">Transferase</keyword>
<reference evidence="8" key="1">
    <citation type="journal article" date="2014" name="Nat. Genet.">
        <title>Genome and transcriptome of the porcine whipworm Trichuris suis.</title>
        <authorList>
            <person name="Jex A.R."/>
            <person name="Nejsum P."/>
            <person name="Schwarz E.M."/>
            <person name="Hu L."/>
            <person name="Young N.D."/>
            <person name="Hall R.S."/>
            <person name="Korhonen P.K."/>
            <person name="Liao S."/>
            <person name="Thamsborg S."/>
            <person name="Xia J."/>
            <person name="Xu P."/>
            <person name="Wang S."/>
            <person name="Scheerlinck J.P."/>
            <person name="Hofmann A."/>
            <person name="Sternberg P.W."/>
            <person name="Wang J."/>
            <person name="Gasser R.B."/>
        </authorList>
    </citation>
    <scope>NUCLEOTIDE SEQUENCE [LARGE SCALE GENOMIC DNA]</scope>
    <source>
        <strain evidence="8">DCEP-RM93F</strain>
    </source>
</reference>
<dbReference type="GO" id="GO:0005737">
    <property type="term" value="C:cytoplasm"/>
    <property type="evidence" value="ECO:0007669"/>
    <property type="project" value="TreeGrafter"/>
</dbReference>
<keyword evidence="4" id="KW-0833">Ubl conjugation pathway</keyword>
<accession>A0A085MRW1</accession>
<feature type="compositionally biased region" description="Polar residues" evidence="6">
    <location>
        <begin position="1"/>
        <end position="15"/>
    </location>
</feature>
<proteinExistence type="predicted"/>
<organism evidence="8">
    <name type="scientific">Trichuris suis</name>
    <name type="common">pig whipworm</name>
    <dbReference type="NCBI Taxonomy" id="68888"/>
    <lineage>
        <taxon>Eukaryota</taxon>
        <taxon>Metazoa</taxon>
        <taxon>Ecdysozoa</taxon>
        <taxon>Nematoda</taxon>
        <taxon>Enoplea</taxon>
        <taxon>Dorylaimia</taxon>
        <taxon>Trichinellida</taxon>
        <taxon>Trichuridae</taxon>
        <taxon>Trichuris</taxon>
    </lineage>
</organism>
<dbReference type="GO" id="GO:0000209">
    <property type="term" value="P:protein polyubiquitination"/>
    <property type="evidence" value="ECO:0007669"/>
    <property type="project" value="TreeGrafter"/>
</dbReference>
<evidence type="ECO:0000313" key="8">
    <source>
        <dbReference type="EMBL" id="KFD59957.1"/>
    </source>
</evidence>
<dbReference type="UniPathway" id="UPA00143"/>
<name>A0A085MRW1_9BILA</name>
<dbReference type="PANTHER" id="PTHR13931:SF2">
    <property type="entry name" value="UBIQUITIN CONJUGATION FACTOR E4 B"/>
    <property type="match status" value="1"/>
</dbReference>
<protein>
    <recommendedName>
        <fullName evidence="7">Ubiquitin conjugation factor E4 core domain-containing protein</fullName>
    </recommendedName>
</protein>
<dbReference type="GO" id="GO:0000151">
    <property type="term" value="C:ubiquitin ligase complex"/>
    <property type="evidence" value="ECO:0007669"/>
    <property type="project" value="InterPro"/>
</dbReference>
<dbReference type="GO" id="GO:0034450">
    <property type="term" value="F:ubiquitin-ubiquitin ligase activity"/>
    <property type="evidence" value="ECO:0007669"/>
    <property type="project" value="InterPro"/>
</dbReference>